<feature type="region of interest" description="Disordered" evidence="1">
    <location>
        <begin position="556"/>
        <end position="664"/>
    </location>
</feature>
<evidence type="ECO:0000256" key="2">
    <source>
        <dbReference type="SAM" id="Phobius"/>
    </source>
</evidence>
<keyword evidence="2" id="KW-0472">Membrane</keyword>
<evidence type="ECO:0000313" key="4">
    <source>
        <dbReference type="Proteomes" id="UP001274830"/>
    </source>
</evidence>
<dbReference type="EMBL" id="JAUTXT010000060">
    <property type="protein sequence ID" value="KAK3670220.1"/>
    <property type="molecule type" value="Genomic_DNA"/>
</dbReference>
<accession>A0AAE0TNS2</accession>
<feature type="compositionally biased region" description="Polar residues" evidence="1">
    <location>
        <begin position="440"/>
        <end position="453"/>
    </location>
</feature>
<comment type="caution">
    <text evidence="3">The sequence shown here is derived from an EMBL/GenBank/DDBJ whole genome shotgun (WGS) entry which is preliminary data.</text>
</comment>
<feature type="compositionally biased region" description="Basic and acidic residues" evidence="1">
    <location>
        <begin position="653"/>
        <end position="664"/>
    </location>
</feature>
<feature type="region of interest" description="Disordered" evidence="1">
    <location>
        <begin position="156"/>
        <end position="182"/>
    </location>
</feature>
<evidence type="ECO:0000313" key="3">
    <source>
        <dbReference type="EMBL" id="KAK3670220.1"/>
    </source>
</evidence>
<protein>
    <submittedName>
        <fullName evidence="3">Uncharacterized protein</fullName>
    </submittedName>
</protein>
<dbReference type="AlphaFoldDB" id="A0AAE0TNS2"/>
<name>A0AAE0TNS2_9PEZI</name>
<sequence length="664" mass="65816">MAPPQKRRKVVETADFGDVVYADEVSAGTHSHVVEHISPIQWHSAPTRQVPQHIEEVHLQIHNQAIGAVDSYAELRKRQAAGTGSSSLEQVLSVTVAAAVAIDGSTTAVSTTTSSISGQATFSSTATISTVVSTAALSISPSAVISSSASTSVGSSAISSSSENSTQSSTSSGTGISSTSSANTSDGLIGLSPAAASGTVSGTSTNSTSATTTRSGSLTTGLSATGSTSQNLTTSEYLFLSDGKTFTTSTTINLASSASRTASSDESSTTDSSSTSSLTLGAAFYLSTLEDGTLVTISRSNEAYATTFANGFQTTIPAASGSYLTTTGSDGSALTSYQSPSPTSTNLNGQSVTSAPVGVGAGVNGQSTQTSASSSSTSSAASSNDNSNNNNNNTAPPGTIAGGVVGGAAGLAVILLIAMLFLRWSRGKAQGGHQALPANTGVSPTNDQVSSVSRGPGMAERAGLMPVFGAVPALFRHQNRSQDTAGAGTERSFERVAGTGRKMPSSFSPGMSAVGAGAGVGGGGGAAAAGGVPYAMPLQSQENNLSTTSFYRDSTGFYGGEGSSPPENPFEPGTASAAIGEGGAGVAGAAAGKEEMTLSPGPRRTPTVHGPGPYRMSTPAATASSPGMEGFGPAGTSPAVASFERSETPGSLEHSRGSRFTEEV</sequence>
<dbReference type="Proteomes" id="UP001274830">
    <property type="component" value="Unassembled WGS sequence"/>
</dbReference>
<feature type="region of interest" description="Disordered" evidence="1">
    <location>
        <begin position="330"/>
        <end position="395"/>
    </location>
</feature>
<feature type="region of interest" description="Disordered" evidence="1">
    <location>
        <begin position="435"/>
        <end position="457"/>
    </location>
</feature>
<proteinExistence type="predicted"/>
<feature type="compositionally biased region" description="Polar residues" evidence="1">
    <location>
        <begin position="330"/>
        <end position="354"/>
    </location>
</feature>
<feature type="transmembrane region" description="Helical" evidence="2">
    <location>
        <begin position="400"/>
        <end position="422"/>
    </location>
</feature>
<feature type="region of interest" description="Disordered" evidence="1">
    <location>
        <begin position="196"/>
        <end position="229"/>
    </location>
</feature>
<gene>
    <name evidence="3" type="ORF">LTR78_009875</name>
</gene>
<keyword evidence="2" id="KW-1133">Transmembrane helix</keyword>
<feature type="region of interest" description="Disordered" evidence="1">
    <location>
        <begin position="256"/>
        <end position="276"/>
    </location>
</feature>
<evidence type="ECO:0000256" key="1">
    <source>
        <dbReference type="SAM" id="MobiDB-lite"/>
    </source>
</evidence>
<reference evidence="3" key="1">
    <citation type="submission" date="2023-07" db="EMBL/GenBank/DDBJ databases">
        <title>Black Yeasts Isolated from many extreme environments.</title>
        <authorList>
            <person name="Coleine C."/>
            <person name="Stajich J.E."/>
            <person name="Selbmann L."/>
        </authorList>
    </citation>
    <scope>NUCLEOTIDE SEQUENCE</scope>
    <source>
        <strain evidence="3">CCFEE 5485</strain>
    </source>
</reference>
<organism evidence="3 4">
    <name type="scientific">Recurvomyces mirabilis</name>
    <dbReference type="NCBI Taxonomy" id="574656"/>
    <lineage>
        <taxon>Eukaryota</taxon>
        <taxon>Fungi</taxon>
        <taxon>Dikarya</taxon>
        <taxon>Ascomycota</taxon>
        <taxon>Pezizomycotina</taxon>
        <taxon>Dothideomycetes</taxon>
        <taxon>Dothideomycetidae</taxon>
        <taxon>Mycosphaerellales</taxon>
        <taxon>Teratosphaeriaceae</taxon>
        <taxon>Recurvomyces</taxon>
    </lineage>
</organism>
<keyword evidence="2" id="KW-0812">Transmembrane</keyword>
<keyword evidence="4" id="KW-1185">Reference proteome</keyword>
<feature type="compositionally biased region" description="Low complexity" evidence="1">
    <location>
        <begin position="367"/>
        <end position="395"/>
    </location>
</feature>